<evidence type="ECO:0000256" key="1">
    <source>
        <dbReference type="SAM" id="MobiDB-lite"/>
    </source>
</evidence>
<feature type="region of interest" description="Disordered" evidence="1">
    <location>
        <begin position="1"/>
        <end position="22"/>
    </location>
</feature>
<proteinExistence type="predicted"/>
<dbReference type="Proteomes" id="UP001272137">
    <property type="component" value="Unassembled WGS sequence"/>
</dbReference>
<dbReference type="AlphaFoldDB" id="A0AAW9D3V2"/>
<evidence type="ECO:0000313" key="3">
    <source>
        <dbReference type="Proteomes" id="UP001272137"/>
    </source>
</evidence>
<dbReference type="EMBL" id="QXCT01000002">
    <property type="protein sequence ID" value="MDW9256577.1"/>
    <property type="molecule type" value="Genomic_DNA"/>
</dbReference>
<sequence length="40" mass="4581">MIVRTRTDCSGNERDQQDRQSECTLHRANAQIHNLILLSG</sequence>
<comment type="caution">
    <text evidence="2">The sequence shown here is derived from an EMBL/GenBank/DDBJ whole genome shotgun (WGS) entry which is preliminary data.</text>
</comment>
<evidence type="ECO:0000313" key="2">
    <source>
        <dbReference type="EMBL" id="MDW9256577.1"/>
    </source>
</evidence>
<organism evidence="2 3">
    <name type="scientific">Burkholderia thailandensis</name>
    <dbReference type="NCBI Taxonomy" id="57975"/>
    <lineage>
        <taxon>Bacteria</taxon>
        <taxon>Pseudomonadati</taxon>
        <taxon>Pseudomonadota</taxon>
        <taxon>Betaproteobacteria</taxon>
        <taxon>Burkholderiales</taxon>
        <taxon>Burkholderiaceae</taxon>
        <taxon>Burkholderia</taxon>
        <taxon>pseudomallei group</taxon>
    </lineage>
</organism>
<name>A0AAW9D3V2_BURTH</name>
<reference evidence="2" key="1">
    <citation type="submission" date="2018-08" db="EMBL/GenBank/DDBJ databases">
        <title>Identification of Burkholderia cepacia strains that express a Burkholderia pseudomallei-like capsular polysaccharide.</title>
        <authorList>
            <person name="Burtnick M.N."/>
            <person name="Vongsouvath M."/>
            <person name="Newton P."/>
            <person name="Wuthiekanun V."/>
            <person name="Limmathurotsakul D."/>
            <person name="Brett P.J."/>
            <person name="Chantratita N."/>
            <person name="Dance D.A."/>
        </authorList>
    </citation>
    <scope>NUCLEOTIDE SEQUENCE</scope>
    <source>
        <strain evidence="2">SBXCC001</strain>
    </source>
</reference>
<protein>
    <submittedName>
        <fullName evidence="2">Uncharacterized protein</fullName>
    </submittedName>
</protein>
<gene>
    <name evidence="2" type="ORF">C7S16_0237</name>
</gene>
<accession>A0AAW9D3V2</accession>